<keyword evidence="14 17" id="KW-0676">Redox-active center</keyword>
<protein>
    <recommendedName>
        <fullName evidence="5 17">Epoxyqueuosine reductase QueH</fullName>
        <ecNumber evidence="4 17">1.17.99.6</ecNumber>
    </recommendedName>
    <alternativeName>
        <fullName evidence="15 17">Queuosine biosynthesis protein QueH</fullName>
    </alternativeName>
</protein>
<evidence type="ECO:0000313" key="18">
    <source>
        <dbReference type="EMBL" id="RHJ88424.1"/>
    </source>
</evidence>
<evidence type="ECO:0000256" key="15">
    <source>
        <dbReference type="ARBA" id="ARBA00031446"/>
    </source>
</evidence>
<evidence type="ECO:0000256" key="4">
    <source>
        <dbReference type="ARBA" id="ARBA00012622"/>
    </source>
</evidence>
<comment type="pathway">
    <text evidence="2 17">tRNA modification; tRNA-queuosine biosynthesis.</text>
</comment>
<evidence type="ECO:0000256" key="2">
    <source>
        <dbReference type="ARBA" id="ARBA00004691"/>
    </source>
</evidence>
<keyword evidence="6 17" id="KW-0004">4Fe-4S</keyword>
<evidence type="ECO:0000256" key="7">
    <source>
        <dbReference type="ARBA" id="ARBA00022694"/>
    </source>
</evidence>
<feature type="binding site" evidence="17">
    <location>
        <position position="42"/>
    </location>
    <ligand>
        <name>[4Fe-4S] cluster</name>
        <dbReference type="ChEBI" id="CHEBI:49883"/>
    </ligand>
</feature>
<keyword evidence="13 17" id="KW-1015">Disulfide bond</keyword>
<evidence type="ECO:0000256" key="5">
    <source>
        <dbReference type="ARBA" id="ARBA00016895"/>
    </source>
</evidence>
<comment type="function">
    <text evidence="1 17">Catalyzes the conversion of epoxyqueuosine (oQ) to queuosine (Q), which is a hypermodified base found in the wobble positions of tRNA(Asp), tRNA(Asn), tRNA(His) and tRNA(Tyr).</text>
</comment>
<dbReference type="EMBL" id="QRMS01000002">
    <property type="protein sequence ID" value="RHJ88424.1"/>
    <property type="molecule type" value="Genomic_DNA"/>
</dbReference>
<evidence type="ECO:0000256" key="1">
    <source>
        <dbReference type="ARBA" id="ARBA00002268"/>
    </source>
</evidence>
<dbReference type="HAMAP" id="MF_02089">
    <property type="entry name" value="QueH"/>
    <property type="match status" value="1"/>
</dbReference>
<keyword evidence="10 17" id="KW-0560">Oxidoreductase</keyword>
<evidence type="ECO:0000256" key="16">
    <source>
        <dbReference type="ARBA" id="ARBA00047415"/>
    </source>
</evidence>
<evidence type="ECO:0000256" key="14">
    <source>
        <dbReference type="ARBA" id="ARBA00023284"/>
    </source>
</evidence>
<dbReference type="GO" id="GO:0008616">
    <property type="term" value="P:tRNA queuosine(34) biosynthetic process"/>
    <property type="evidence" value="ECO:0007669"/>
    <property type="project" value="UniProtKB-UniRule"/>
</dbReference>
<dbReference type="PANTHER" id="PTHR36701">
    <property type="entry name" value="EPOXYQUEUOSINE REDUCTASE QUEH"/>
    <property type="match status" value="1"/>
</dbReference>
<keyword evidence="9 17" id="KW-0671">Queuosine biosynthesis</keyword>
<feature type="binding site" evidence="17">
    <location>
        <position position="131"/>
    </location>
    <ligand>
        <name>[4Fe-4S] cluster</name>
        <dbReference type="ChEBI" id="CHEBI:49883"/>
    </ligand>
</feature>
<dbReference type="InterPro" id="IPR003828">
    <property type="entry name" value="QueH"/>
</dbReference>
<dbReference type="EC" id="1.17.99.6" evidence="4 17"/>
<evidence type="ECO:0000256" key="9">
    <source>
        <dbReference type="ARBA" id="ARBA00022785"/>
    </source>
</evidence>
<dbReference type="PANTHER" id="PTHR36701:SF1">
    <property type="entry name" value="EPOXYQUEUOSINE REDUCTASE QUEH"/>
    <property type="match status" value="1"/>
</dbReference>
<accession>A0A415E4A8</accession>
<dbReference type="STRING" id="1776384.GCA_900086585_04040"/>
<evidence type="ECO:0000256" key="17">
    <source>
        <dbReference type="HAMAP-Rule" id="MF_02089"/>
    </source>
</evidence>
<evidence type="ECO:0000256" key="6">
    <source>
        <dbReference type="ARBA" id="ARBA00022485"/>
    </source>
</evidence>
<gene>
    <name evidence="17" type="primary">queH</name>
    <name evidence="18" type="ORF">DW099_08470</name>
</gene>
<dbReference type="UniPathway" id="UPA00392"/>
<feature type="disulfide bond" description="Redox-active" evidence="17">
    <location>
        <begin position="210"/>
        <end position="212"/>
    </location>
</feature>
<keyword evidence="19" id="KW-1185">Reference proteome</keyword>
<reference evidence="18 19" key="1">
    <citation type="submission" date="2018-08" db="EMBL/GenBank/DDBJ databases">
        <title>A genome reference for cultivated species of the human gut microbiota.</title>
        <authorList>
            <person name="Zou Y."/>
            <person name="Xue W."/>
            <person name="Luo G."/>
        </authorList>
    </citation>
    <scope>NUCLEOTIDE SEQUENCE [LARGE SCALE GENOMIC DNA]</scope>
    <source>
        <strain evidence="18 19">AM07-24</strain>
    </source>
</reference>
<keyword evidence="12 17" id="KW-0411">Iron-sulfur</keyword>
<keyword evidence="11 17" id="KW-0408">Iron</keyword>
<keyword evidence="8 17" id="KW-0479">Metal-binding</keyword>
<evidence type="ECO:0000256" key="13">
    <source>
        <dbReference type="ARBA" id="ARBA00023157"/>
    </source>
</evidence>
<proteinExistence type="inferred from homology"/>
<dbReference type="GO" id="GO:0051539">
    <property type="term" value="F:4 iron, 4 sulfur cluster binding"/>
    <property type="evidence" value="ECO:0007669"/>
    <property type="project" value="UniProtKB-UniRule"/>
</dbReference>
<dbReference type="RefSeq" id="WP_067542443.1">
    <property type="nucleotide sequence ID" value="NZ_AP025567.1"/>
</dbReference>
<dbReference type="GO" id="GO:0052693">
    <property type="term" value="F:epoxyqueuosine reductase activity"/>
    <property type="evidence" value="ECO:0007669"/>
    <property type="project" value="UniProtKB-UniRule"/>
</dbReference>
<dbReference type="OrthoDB" id="9801033at2"/>
<evidence type="ECO:0000256" key="11">
    <source>
        <dbReference type="ARBA" id="ARBA00023004"/>
    </source>
</evidence>
<comment type="similarity">
    <text evidence="3 17">Belongs to the QueH family.</text>
</comment>
<organism evidence="18 19">
    <name type="scientific">Emergencia timonensis</name>
    <dbReference type="NCBI Taxonomy" id="1776384"/>
    <lineage>
        <taxon>Bacteria</taxon>
        <taxon>Bacillati</taxon>
        <taxon>Bacillota</taxon>
        <taxon>Clostridia</taxon>
        <taxon>Peptostreptococcales</taxon>
        <taxon>Anaerovoracaceae</taxon>
        <taxon>Emergencia</taxon>
    </lineage>
</organism>
<dbReference type="GO" id="GO:0046872">
    <property type="term" value="F:metal ion binding"/>
    <property type="evidence" value="ECO:0007669"/>
    <property type="project" value="UniProtKB-KW"/>
</dbReference>
<comment type="catalytic activity">
    <reaction evidence="16 17">
        <text>epoxyqueuosine(34) in tRNA + AH2 = queuosine(34) in tRNA + A + H2O</text>
        <dbReference type="Rhea" id="RHEA:32159"/>
        <dbReference type="Rhea" id="RHEA-COMP:18571"/>
        <dbReference type="Rhea" id="RHEA-COMP:18582"/>
        <dbReference type="ChEBI" id="CHEBI:13193"/>
        <dbReference type="ChEBI" id="CHEBI:15377"/>
        <dbReference type="ChEBI" id="CHEBI:17499"/>
        <dbReference type="ChEBI" id="CHEBI:194431"/>
        <dbReference type="ChEBI" id="CHEBI:194443"/>
        <dbReference type="EC" id="1.17.99.6"/>
    </reaction>
</comment>
<sequence length="217" mass="24741">MAKKSTTPWNCQCEVGQRNRTLAEIAGAGEEVMKPALLLHSCCGPCSTSVIERLAPDYEITVFFYNPCITDSKEYEKRKANQVKFIENFNLHLGGKHKIHFLEGEYEPDVYYQLTDGCSNEPEGGKRCTICFRMRLAKTAKTAKNLGFGLFATTLTVSPHKNYTLISQLGKEFAQEYSVEFLDIDFKKKAGFQRSIQLSKEYGLYRQNYCGCEYSKR</sequence>
<name>A0A415E4A8_9FIRM</name>
<feature type="binding site" evidence="17">
    <location>
        <position position="128"/>
    </location>
    <ligand>
        <name>[4Fe-4S] cluster</name>
        <dbReference type="ChEBI" id="CHEBI:49883"/>
    </ligand>
</feature>
<dbReference type="Pfam" id="PF02677">
    <property type="entry name" value="QueH"/>
    <property type="match status" value="1"/>
</dbReference>
<dbReference type="GeneID" id="83006320"/>
<evidence type="ECO:0000256" key="8">
    <source>
        <dbReference type="ARBA" id="ARBA00022723"/>
    </source>
</evidence>
<evidence type="ECO:0000256" key="3">
    <source>
        <dbReference type="ARBA" id="ARBA00008207"/>
    </source>
</evidence>
<evidence type="ECO:0000256" key="12">
    <source>
        <dbReference type="ARBA" id="ARBA00023014"/>
    </source>
</evidence>
<evidence type="ECO:0000256" key="10">
    <source>
        <dbReference type="ARBA" id="ARBA00023002"/>
    </source>
</evidence>
<evidence type="ECO:0000313" key="19">
    <source>
        <dbReference type="Proteomes" id="UP000284841"/>
    </source>
</evidence>
<dbReference type="AlphaFoldDB" id="A0A415E4A8"/>
<keyword evidence="7 17" id="KW-0819">tRNA processing</keyword>
<comment type="caution">
    <text evidence="18">The sequence shown here is derived from an EMBL/GenBank/DDBJ whole genome shotgun (WGS) entry which is preliminary data.</text>
</comment>
<dbReference type="Proteomes" id="UP000284841">
    <property type="component" value="Unassembled WGS sequence"/>
</dbReference>
<feature type="binding site" evidence="17">
    <location>
        <position position="43"/>
    </location>
    <ligand>
        <name>[4Fe-4S] cluster</name>
        <dbReference type="ChEBI" id="CHEBI:49883"/>
    </ligand>
</feature>